<dbReference type="AlphaFoldDB" id="E9HUS3"/>
<dbReference type="Proteomes" id="UP000000305">
    <property type="component" value="Unassembled WGS sequence"/>
</dbReference>
<dbReference type="Gene3D" id="3.10.100.10">
    <property type="entry name" value="Mannose-Binding Protein A, subunit A"/>
    <property type="match status" value="1"/>
</dbReference>
<dbReference type="InParanoid" id="E9HUS3"/>
<evidence type="ECO:0000313" key="3">
    <source>
        <dbReference type="Proteomes" id="UP000000305"/>
    </source>
</evidence>
<dbReference type="PhylomeDB" id="E9HUS3"/>
<gene>
    <name evidence="2" type="ORF">DAPPUDRAFT_334124</name>
</gene>
<feature type="domain" description="C-type lectin" evidence="1">
    <location>
        <begin position="55"/>
        <end position="139"/>
    </location>
</feature>
<dbReference type="OrthoDB" id="5797898at2759"/>
<dbReference type="InterPro" id="IPR016186">
    <property type="entry name" value="C-type_lectin-like/link_sf"/>
</dbReference>
<dbReference type="PROSITE" id="PS50041">
    <property type="entry name" value="C_TYPE_LECTIN_2"/>
    <property type="match status" value="1"/>
</dbReference>
<reference evidence="2 3" key="1">
    <citation type="journal article" date="2011" name="Science">
        <title>The ecoresponsive genome of Daphnia pulex.</title>
        <authorList>
            <person name="Colbourne J.K."/>
            <person name="Pfrender M.E."/>
            <person name="Gilbert D."/>
            <person name="Thomas W.K."/>
            <person name="Tucker A."/>
            <person name="Oakley T.H."/>
            <person name="Tokishita S."/>
            <person name="Aerts A."/>
            <person name="Arnold G.J."/>
            <person name="Basu M.K."/>
            <person name="Bauer D.J."/>
            <person name="Caceres C.E."/>
            <person name="Carmel L."/>
            <person name="Casola C."/>
            <person name="Choi J.H."/>
            <person name="Detter J.C."/>
            <person name="Dong Q."/>
            <person name="Dusheyko S."/>
            <person name="Eads B.D."/>
            <person name="Frohlich T."/>
            <person name="Geiler-Samerotte K.A."/>
            <person name="Gerlach D."/>
            <person name="Hatcher P."/>
            <person name="Jogdeo S."/>
            <person name="Krijgsveld J."/>
            <person name="Kriventseva E.V."/>
            <person name="Kultz D."/>
            <person name="Laforsch C."/>
            <person name="Lindquist E."/>
            <person name="Lopez J."/>
            <person name="Manak J.R."/>
            <person name="Muller J."/>
            <person name="Pangilinan J."/>
            <person name="Patwardhan R.P."/>
            <person name="Pitluck S."/>
            <person name="Pritham E.J."/>
            <person name="Rechtsteiner A."/>
            <person name="Rho M."/>
            <person name="Rogozin I.B."/>
            <person name="Sakarya O."/>
            <person name="Salamov A."/>
            <person name="Schaack S."/>
            <person name="Shapiro H."/>
            <person name="Shiga Y."/>
            <person name="Skalitzky C."/>
            <person name="Smith Z."/>
            <person name="Souvorov A."/>
            <person name="Sung W."/>
            <person name="Tang Z."/>
            <person name="Tsuchiya D."/>
            <person name="Tu H."/>
            <person name="Vos H."/>
            <person name="Wang M."/>
            <person name="Wolf Y.I."/>
            <person name="Yamagata H."/>
            <person name="Yamada T."/>
            <person name="Ye Y."/>
            <person name="Shaw J.R."/>
            <person name="Andrews J."/>
            <person name="Crease T.J."/>
            <person name="Tang H."/>
            <person name="Lucas S.M."/>
            <person name="Robertson H.M."/>
            <person name="Bork P."/>
            <person name="Koonin E.V."/>
            <person name="Zdobnov E.M."/>
            <person name="Grigoriev I.V."/>
            <person name="Lynch M."/>
            <person name="Boore J.L."/>
        </authorList>
    </citation>
    <scope>NUCLEOTIDE SEQUENCE [LARGE SCALE GENOMIC DNA]</scope>
</reference>
<dbReference type="InterPro" id="IPR001304">
    <property type="entry name" value="C-type_lectin-like"/>
</dbReference>
<accession>E9HUS3</accession>
<dbReference type="GO" id="GO:0030246">
    <property type="term" value="F:carbohydrate binding"/>
    <property type="evidence" value="ECO:0000318"/>
    <property type="project" value="GO_Central"/>
</dbReference>
<organism evidence="2 3">
    <name type="scientific">Daphnia pulex</name>
    <name type="common">Water flea</name>
    <dbReference type="NCBI Taxonomy" id="6669"/>
    <lineage>
        <taxon>Eukaryota</taxon>
        <taxon>Metazoa</taxon>
        <taxon>Ecdysozoa</taxon>
        <taxon>Arthropoda</taxon>
        <taxon>Crustacea</taxon>
        <taxon>Branchiopoda</taxon>
        <taxon>Diplostraca</taxon>
        <taxon>Cladocera</taxon>
        <taxon>Anomopoda</taxon>
        <taxon>Daphniidae</taxon>
        <taxon>Daphnia</taxon>
    </lineage>
</organism>
<evidence type="ECO:0000313" key="2">
    <source>
        <dbReference type="EMBL" id="EFX64508.1"/>
    </source>
</evidence>
<dbReference type="SUPFAM" id="SSF56436">
    <property type="entry name" value="C-type lectin-like"/>
    <property type="match status" value="1"/>
</dbReference>
<dbReference type="GO" id="GO:0038187">
    <property type="term" value="F:pattern recognition receptor activity"/>
    <property type="evidence" value="ECO:0000318"/>
    <property type="project" value="GO_Central"/>
</dbReference>
<dbReference type="KEGG" id="dpx:DAPPUDRAFT_334124"/>
<evidence type="ECO:0000259" key="1">
    <source>
        <dbReference type="PROSITE" id="PS50041"/>
    </source>
</evidence>
<dbReference type="CDD" id="cd00037">
    <property type="entry name" value="CLECT"/>
    <property type="match status" value="1"/>
</dbReference>
<keyword evidence="3" id="KW-1185">Reference proteome</keyword>
<dbReference type="EMBL" id="GL732821">
    <property type="protein sequence ID" value="EFX64508.1"/>
    <property type="molecule type" value="Genomic_DNA"/>
</dbReference>
<dbReference type="GO" id="GO:0009897">
    <property type="term" value="C:external side of plasma membrane"/>
    <property type="evidence" value="ECO:0000318"/>
    <property type="project" value="GO_Central"/>
</dbReference>
<sequence length="142" mass="16198">MTLIKIESSQENDLIFNHYLATPGERLTGKQCLNNGLFKSYPFDNPITGITQDIYWTSGRYSRDGNKEWEWATAPPYAKFSYTNWSPTSTSGPQPDFCLPNGSDCNPAYAKQFSVDIFFLFDGRWYDVVNTQAMNFICESIA</sequence>
<dbReference type="HOGENOM" id="CLU_1817726_0_0_1"/>
<proteinExistence type="predicted"/>
<protein>
    <recommendedName>
        <fullName evidence="1">C-type lectin domain-containing protein</fullName>
    </recommendedName>
</protein>
<dbReference type="GO" id="GO:0006955">
    <property type="term" value="P:immune response"/>
    <property type="evidence" value="ECO:0000318"/>
    <property type="project" value="GO_Central"/>
</dbReference>
<dbReference type="InterPro" id="IPR016187">
    <property type="entry name" value="CTDL_fold"/>
</dbReference>
<name>E9HUS3_DAPPU</name>